<feature type="disulfide bond" evidence="21">
    <location>
        <begin position="2777"/>
        <end position="2789"/>
    </location>
</feature>
<dbReference type="FunFam" id="2.120.10.30:FF:000241">
    <property type="entry name" value="Low-density lipoprotein receptor-related protein 6"/>
    <property type="match status" value="7"/>
</dbReference>
<feature type="disulfide bond" evidence="21">
    <location>
        <begin position="918"/>
        <end position="936"/>
    </location>
</feature>
<dbReference type="FunFam" id="4.10.400.10:FF:000045">
    <property type="entry name" value="Low-density lipoprotein receptor-related protein 2"/>
    <property type="match status" value="1"/>
</dbReference>
<evidence type="ECO:0000256" key="5">
    <source>
        <dbReference type="ARBA" id="ARBA00022553"/>
    </source>
</evidence>
<comment type="subcellular location">
    <subcellularLocation>
        <location evidence="1">Cell membrane</location>
        <topology evidence="1">Single-pass type I membrane protein</topology>
    </subcellularLocation>
    <subcellularLocation>
        <location evidence="19">Endosome lumen</location>
    </subcellularLocation>
    <subcellularLocation>
        <location evidence="18">Membrane</location>
        <location evidence="18">Coated pit</location>
    </subcellularLocation>
</comment>
<feature type="repeat" description="LDL-receptor class B" evidence="22">
    <location>
        <begin position="3845"/>
        <end position="3893"/>
    </location>
</feature>
<evidence type="ECO:0000256" key="19">
    <source>
        <dbReference type="ARBA" id="ARBA00046273"/>
    </source>
</evidence>
<dbReference type="FunFam" id="4.10.400.10:FF:000005">
    <property type="entry name" value="low-density lipoprotein receptor-related protein 1B"/>
    <property type="match status" value="4"/>
</dbReference>
<feature type="disulfide bond" evidence="21">
    <location>
        <begin position="26"/>
        <end position="44"/>
    </location>
</feature>
<dbReference type="InterPro" id="IPR001881">
    <property type="entry name" value="EGF-like_Ca-bd_dom"/>
</dbReference>
<evidence type="ECO:0000256" key="12">
    <source>
        <dbReference type="ARBA" id="ARBA00022989"/>
    </source>
</evidence>
<dbReference type="CDD" id="cd00112">
    <property type="entry name" value="LDLa"/>
    <property type="match status" value="28"/>
</dbReference>
<feature type="disulfide bond" evidence="20">
    <location>
        <begin position="4082"/>
        <end position="4099"/>
    </location>
</feature>
<feature type="disulfide bond" evidence="21">
    <location>
        <begin position="3591"/>
        <end position="3609"/>
    </location>
</feature>
<evidence type="ECO:0000256" key="9">
    <source>
        <dbReference type="ARBA" id="ARBA00022737"/>
    </source>
</evidence>
<dbReference type="GO" id="GO:0016324">
    <property type="term" value="C:apical plasma membrane"/>
    <property type="evidence" value="ECO:0007669"/>
    <property type="project" value="TreeGrafter"/>
</dbReference>
<comment type="caution">
    <text evidence="20">Lacks conserved residue(s) required for the propagation of feature annotation.</text>
</comment>
<dbReference type="GO" id="GO:0006898">
    <property type="term" value="P:receptor-mediated endocytosis"/>
    <property type="evidence" value="ECO:0007669"/>
    <property type="project" value="TreeGrafter"/>
</dbReference>
<feature type="repeat" description="LDL-receptor class B" evidence="22">
    <location>
        <begin position="1369"/>
        <end position="1411"/>
    </location>
</feature>
<feature type="disulfide bond" evidence="21">
    <location>
        <begin position="2641"/>
        <end position="2653"/>
    </location>
</feature>
<keyword evidence="7 23" id="KW-0812">Transmembrane</keyword>
<dbReference type="PANTHER" id="PTHR22722:SF14">
    <property type="entry name" value="MEGALIN, ISOFORM A"/>
    <property type="match status" value="1"/>
</dbReference>
<feature type="repeat" description="LDL-receptor class B" evidence="22">
    <location>
        <begin position="2953"/>
        <end position="2995"/>
    </location>
</feature>
<feature type="transmembrane region" description="Helical" evidence="23">
    <location>
        <begin position="4279"/>
        <end position="4299"/>
    </location>
</feature>
<dbReference type="InterPro" id="IPR023415">
    <property type="entry name" value="LDLR_class-A_CS"/>
</dbReference>
<feature type="disulfide bond" evidence="21">
    <location>
        <begin position="3499"/>
        <end position="3511"/>
    </location>
</feature>
<dbReference type="InterPro" id="IPR049883">
    <property type="entry name" value="NOTCH1_EGF-like"/>
</dbReference>
<feature type="domain" description="EGF-like" evidence="24">
    <location>
        <begin position="4076"/>
        <end position="4112"/>
    </location>
</feature>
<feature type="disulfide bond" evidence="21">
    <location>
        <begin position="1115"/>
        <end position="1127"/>
    </location>
</feature>
<dbReference type="FunFam" id="4.10.400.10:FF:000034">
    <property type="entry name" value="Low-density lipoprotein receptor-related protein 2"/>
    <property type="match status" value="2"/>
</dbReference>
<dbReference type="GO" id="GO:0042562">
    <property type="term" value="F:hormone binding"/>
    <property type="evidence" value="ECO:0007669"/>
    <property type="project" value="TreeGrafter"/>
</dbReference>
<dbReference type="SUPFAM" id="SSF57196">
    <property type="entry name" value="EGF/Laminin"/>
    <property type="match status" value="4"/>
</dbReference>
<dbReference type="PROSITE" id="PS01187">
    <property type="entry name" value="EGF_CA"/>
    <property type="match status" value="3"/>
</dbReference>
<feature type="disulfide bond" evidence="21">
    <location>
        <begin position="3518"/>
        <end position="3533"/>
    </location>
</feature>
<dbReference type="InterPro" id="IPR026823">
    <property type="entry name" value="cEGF"/>
</dbReference>
<dbReference type="SUPFAM" id="SSF57184">
    <property type="entry name" value="Growth factor receptor domain"/>
    <property type="match status" value="1"/>
</dbReference>
<feature type="disulfide bond" evidence="21">
    <location>
        <begin position="2836"/>
        <end position="2851"/>
    </location>
</feature>
<dbReference type="Pfam" id="PF07645">
    <property type="entry name" value="EGF_CA"/>
    <property type="match status" value="2"/>
</dbReference>
<feature type="repeat" description="LDL-receptor class B" evidence="22">
    <location>
        <begin position="3894"/>
        <end position="3937"/>
    </location>
</feature>
<feature type="disulfide bond" evidence="21">
    <location>
        <begin position="2517"/>
        <end position="2529"/>
    </location>
</feature>
<dbReference type="EMBL" id="SEYY01000029">
    <property type="protein sequence ID" value="KAB7508175.1"/>
    <property type="molecule type" value="Genomic_DNA"/>
</dbReference>
<evidence type="ECO:0000313" key="26">
    <source>
        <dbReference type="Proteomes" id="UP000326759"/>
    </source>
</evidence>
<keyword evidence="4 20" id="KW-0245">EGF-like domain</keyword>
<evidence type="ECO:0000256" key="15">
    <source>
        <dbReference type="ARBA" id="ARBA00023170"/>
    </source>
</evidence>
<feature type="disulfide bond" evidence="21">
    <location>
        <begin position="1122"/>
        <end position="1140"/>
    </location>
</feature>
<feature type="disulfide bond" evidence="21">
    <location>
        <begin position="2524"/>
        <end position="2542"/>
    </location>
</feature>
<feature type="disulfide bond" evidence="21">
    <location>
        <begin position="3584"/>
        <end position="3596"/>
    </location>
</feature>
<evidence type="ECO:0000256" key="2">
    <source>
        <dbReference type="ARBA" id="ARBA00009939"/>
    </source>
</evidence>
<feature type="repeat" description="LDL-receptor class B" evidence="22">
    <location>
        <begin position="1414"/>
        <end position="1457"/>
    </location>
</feature>
<keyword evidence="15 25" id="KW-0675">Receptor</keyword>
<feature type="repeat" description="LDL-receptor class B" evidence="22">
    <location>
        <begin position="3027"/>
        <end position="3072"/>
    </location>
</feature>
<feature type="disulfide bond" evidence="21">
    <location>
        <begin position="950"/>
        <end position="962"/>
    </location>
</feature>
<dbReference type="Pfam" id="PF00058">
    <property type="entry name" value="Ldl_recept_b"/>
    <property type="match status" value="9"/>
</dbReference>
<dbReference type="InterPro" id="IPR002172">
    <property type="entry name" value="LDrepeatLR_classA_rpt"/>
</dbReference>
<feature type="repeat" description="LDL-receptor class B" evidence="22">
    <location>
        <begin position="2340"/>
        <end position="2381"/>
    </location>
</feature>
<evidence type="ECO:0000256" key="10">
    <source>
        <dbReference type="ARBA" id="ARBA00022753"/>
    </source>
</evidence>
<dbReference type="FunFam" id="4.10.400.10:FF:000181">
    <property type="entry name" value="Low-density lipoprotein RecePtor related"/>
    <property type="match status" value="1"/>
</dbReference>
<feature type="disulfide bond" evidence="21">
    <location>
        <begin position="1050"/>
        <end position="1065"/>
    </location>
</feature>
<dbReference type="Gene3D" id="2.120.10.30">
    <property type="entry name" value="TolB, C-terminal domain"/>
    <property type="match status" value="8"/>
</dbReference>
<dbReference type="PROSITE" id="PS50068">
    <property type="entry name" value="LDLRA_2"/>
    <property type="match status" value="31"/>
</dbReference>
<feature type="transmembrane region" description="Helical" evidence="23">
    <location>
        <begin position="4131"/>
        <end position="4152"/>
    </location>
</feature>
<proteinExistence type="inferred from homology"/>
<dbReference type="PANTHER" id="PTHR22722">
    <property type="entry name" value="LOW-DENSITY LIPOPROTEIN RECEPTOR-RELATED PROTEIN 2-RELATED"/>
    <property type="match status" value="1"/>
</dbReference>
<keyword evidence="16" id="KW-0168">Coated pit</keyword>
<feature type="disulfide bond" evidence="21">
    <location>
        <begin position="103"/>
        <end position="121"/>
    </location>
</feature>
<evidence type="ECO:0000256" key="23">
    <source>
        <dbReference type="SAM" id="Phobius"/>
    </source>
</evidence>
<feature type="disulfide bond" evidence="21">
    <location>
        <begin position="38"/>
        <end position="53"/>
    </location>
</feature>
<evidence type="ECO:0000256" key="7">
    <source>
        <dbReference type="ARBA" id="ARBA00022692"/>
    </source>
</evidence>
<feature type="repeat" description="LDL-receptor class B" evidence="22">
    <location>
        <begin position="2293"/>
        <end position="2339"/>
    </location>
</feature>
<comment type="similarity">
    <text evidence="2">Belongs to the LDLR family.</text>
</comment>
<dbReference type="GO" id="GO:0005905">
    <property type="term" value="C:clathrin-coated pit"/>
    <property type="evidence" value="ECO:0007669"/>
    <property type="project" value="UniProtKB-KW"/>
</dbReference>
<dbReference type="PROSITE" id="PS51120">
    <property type="entry name" value="LDLRB"/>
    <property type="match status" value="15"/>
</dbReference>
<feature type="disulfide bond" evidence="21">
    <location>
        <begin position="930"/>
        <end position="945"/>
    </location>
</feature>
<feature type="repeat" description="LDL-receptor class B" evidence="22">
    <location>
        <begin position="1980"/>
        <end position="2023"/>
    </location>
</feature>
<feature type="disulfide bond" evidence="21">
    <location>
        <begin position="2648"/>
        <end position="2666"/>
    </location>
</feature>
<keyword evidence="5" id="KW-0597">Phosphoprotein</keyword>
<feature type="repeat" description="LDL-receptor class B" evidence="22">
    <location>
        <begin position="1458"/>
        <end position="1502"/>
    </location>
</feature>
<dbReference type="InterPro" id="IPR051221">
    <property type="entry name" value="LDLR-related"/>
</dbReference>
<feature type="disulfide bond" evidence="21">
    <location>
        <begin position="2784"/>
        <end position="2802"/>
    </location>
</feature>
<feature type="disulfide bond" evidence="21">
    <location>
        <begin position="1010"/>
        <end position="1025"/>
    </location>
</feature>
<feature type="disulfide bond" evidence="21">
    <location>
        <begin position="2536"/>
        <end position="2551"/>
    </location>
</feature>
<keyword evidence="11" id="KW-0106">Calcium</keyword>
<feature type="disulfide bond" evidence="21">
    <location>
        <begin position="3467"/>
        <end position="3485"/>
    </location>
</feature>
<reference evidence="25 26" key="1">
    <citation type="journal article" date="2019" name="PLoS Biol.">
        <title>Sex chromosomes control vertical transmission of feminizing Wolbachia symbionts in an isopod.</title>
        <authorList>
            <person name="Becking T."/>
            <person name="Chebbi M.A."/>
            <person name="Giraud I."/>
            <person name="Moumen B."/>
            <person name="Laverre T."/>
            <person name="Caubet Y."/>
            <person name="Peccoud J."/>
            <person name="Gilbert C."/>
            <person name="Cordaux R."/>
        </authorList>
    </citation>
    <scope>NUCLEOTIDE SEQUENCE [LARGE SCALE GENOMIC DNA]</scope>
    <source>
        <strain evidence="25">ANa2</strain>
        <tissue evidence="25">Whole body excluding digestive tract and cuticle</tissue>
    </source>
</reference>
<feature type="disulfide bond" evidence="21">
    <location>
        <begin position="2563"/>
        <end position="2581"/>
    </location>
</feature>
<evidence type="ECO:0000313" key="25">
    <source>
        <dbReference type="EMBL" id="KAB7508175.1"/>
    </source>
</evidence>
<dbReference type="SUPFAM" id="SSF63825">
    <property type="entry name" value="YWTD domain"/>
    <property type="match status" value="8"/>
</dbReference>
<comment type="caution">
    <text evidence="25">The sequence shown here is derived from an EMBL/GenBank/DDBJ whole genome shotgun (WGS) entry which is preliminary data.</text>
</comment>
<dbReference type="FunFam" id="4.10.400.10:FF:000078">
    <property type="entry name" value="low-density lipoprotein receptor-related protein 2"/>
    <property type="match status" value="1"/>
</dbReference>
<feature type="repeat" description="LDL-receptor class B" evidence="22">
    <location>
        <begin position="723"/>
        <end position="765"/>
    </location>
</feature>
<dbReference type="SMART" id="SM00135">
    <property type="entry name" value="LY"/>
    <property type="match status" value="35"/>
</dbReference>
<evidence type="ECO:0000256" key="8">
    <source>
        <dbReference type="ARBA" id="ARBA00022729"/>
    </source>
</evidence>
<keyword evidence="14 20" id="KW-1015">Disulfide bond</keyword>
<feature type="transmembrane region" description="Helical" evidence="23">
    <location>
        <begin position="4305"/>
        <end position="4326"/>
    </location>
</feature>
<dbReference type="Pfam" id="PF00057">
    <property type="entry name" value="Ldl_recept_a"/>
    <property type="match status" value="28"/>
</dbReference>
<feature type="disulfide bond" evidence="21">
    <location>
        <begin position="3340"/>
        <end position="3358"/>
    </location>
</feature>
<feature type="disulfide bond" evidence="21">
    <location>
        <begin position="3634"/>
        <end position="3652"/>
    </location>
</feature>
<feature type="disulfide bond" evidence="21">
    <location>
        <begin position="871"/>
        <end position="883"/>
    </location>
</feature>
<feature type="disulfide bond" evidence="21">
    <location>
        <begin position="3424"/>
        <end position="3442"/>
    </location>
</feature>
<keyword evidence="26" id="KW-1185">Reference proteome</keyword>
<dbReference type="PRINTS" id="PR00261">
    <property type="entry name" value="LDLRECEPTOR"/>
</dbReference>
<keyword evidence="12 23" id="KW-1133">Transmembrane helix</keyword>
<dbReference type="InterPro" id="IPR000033">
    <property type="entry name" value="LDLR_classB_rpt"/>
</dbReference>
<evidence type="ECO:0000256" key="6">
    <source>
        <dbReference type="ARBA" id="ARBA00022583"/>
    </source>
</evidence>
<keyword evidence="8" id="KW-0732">Signal</keyword>
<evidence type="ECO:0000256" key="3">
    <source>
        <dbReference type="ARBA" id="ARBA00022475"/>
    </source>
</evidence>
<evidence type="ECO:0000256" key="13">
    <source>
        <dbReference type="ARBA" id="ARBA00023136"/>
    </source>
</evidence>
<evidence type="ECO:0000256" key="17">
    <source>
        <dbReference type="ARBA" id="ARBA00023180"/>
    </source>
</evidence>
<dbReference type="Pfam" id="PF14670">
    <property type="entry name" value="FXa_inhibition"/>
    <property type="match status" value="2"/>
</dbReference>
<feature type="disulfide bond" evidence="21">
    <location>
        <begin position="3272"/>
        <end position="3287"/>
    </location>
</feature>
<keyword evidence="17" id="KW-0325">Glycoprotein</keyword>
<dbReference type="FunFam" id="4.10.400.10:FF:000189">
    <property type="entry name" value="low-density lipoprotein receptor 1"/>
    <property type="match status" value="1"/>
</dbReference>
<name>A0A5N5TPS4_9CRUS</name>
<keyword evidence="3" id="KW-1003">Cell membrane</keyword>
<feature type="disulfide bond" evidence="21">
    <location>
        <begin position="3479"/>
        <end position="3494"/>
    </location>
</feature>
<dbReference type="Gene3D" id="4.10.400.10">
    <property type="entry name" value="Low-density Lipoprotein Receptor"/>
    <property type="match status" value="31"/>
</dbReference>
<dbReference type="PROSITE" id="PS01209">
    <property type="entry name" value="LDLRA_1"/>
    <property type="match status" value="13"/>
</dbReference>
<feature type="disulfide bond" evidence="21">
    <location>
        <begin position="96"/>
        <end position="108"/>
    </location>
</feature>
<feature type="disulfide bond" evidence="21">
    <location>
        <begin position="3543"/>
        <end position="3555"/>
    </location>
</feature>
<dbReference type="InterPro" id="IPR018097">
    <property type="entry name" value="EGF_Ca-bd_CS"/>
</dbReference>
<evidence type="ECO:0000256" key="1">
    <source>
        <dbReference type="ARBA" id="ARBA00004251"/>
    </source>
</evidence>
<dbReference type="SMART" id="SM00179">
    <property type="entry name" value="EGF_CA"/>
    <property type="match status" value="6"/>
</dbReference>
<feature type="repeat" description="LDL-receptor class B" evidence="22">
    <location>
        <begin position="593"/>
        <end position="635"/>
    </location>
</feature>
<feature type="disulfide bond" evidence="21">
    <location>
        <begin position="2483"/>
        <end position="2501"/>
    </location>
</feature>
<dbReference type="GO" id="GO:0043235">
    <property type="term" value="C:receptor complex"/>
    <property type="evidence" value="ECO:0007669"/>
    <property type="project" value="TreeGrafter"/>
</dbReference>
<dbReference type="PROSITE" id="PS00010">
    <property type="entry name" value="ASX_HYDROXYL"/>
    <property type="match status" value="2"/>
</dbReference>
<keyword evidence="13 23" id="KW-0472">Membrane</keyword>
<feature type="disulfide bond" evidence="21">
    <location>
        <begin position="19"/>
        <end position="31"/>
    </location>
</feature>
<feature type="disulfide bond" evidence="21">
    <location>
        <begin position="2684"/>
        <end position="2696"/>
    </location>
</feature>
<keyword evidence="25" id="KW-0449">Lipoprotein</keyword>
<evidence type="ECO:0000256" key="20">
    <source>
        <dbReference type="PROSITE-ProRule" id="PRU00076"/>
    </source>
</evidence>
<feature type="disulfide bond" evidence="21">
    <location>
        <begin position="3550"/>
        <end position="3568"/>
    </location>
</feature>
<feature type="disulfide bond" evidence="21">
    <location>
        <begin position="2691"/>
        <end position="2709"/>
    </location>
</feature>
<evidence type="ECO:0000256" key="4">
    <source>
        <dbReference type="ARBA" id="ARBA00022536"/>
    </source>
</evidence>
<evidence type="ECO:0000256" key="18">
    <source>
        <dbReference type="ARBA" id="ARBA00037878"/>
    </source>
</evidence>
<feature type="disulfide bond" evidence="21">
    <location>
        <begin position="957"/>
        <end position="975"/>
    </location>
</feature>
<dbReference type="Proteomes" id="UP000326759">
    <property type="component" value="Unassembled WGS sequence"/>
</dbReference>
<sequence length="4358" mass="491242">MWIRYKYKQLFQINTYRKCLPEDHKCKSGFCIAPDKKCDGYFDCRDKSDEAGCNITSCEIGMFRCNNKCISMDRKCDYKDDCGDNSDEKDCDFQPCHTDQFRCNNSACISGRWRCDGQEDCPDGSDERNCSVIACPESKFLCSADTAQLCPSLSCSYACRASLVGGECYCGSGRELANDSRSCIDKDECKAWGYCDQLCVNTVDNYQCLCDIEYERVVSENKCKVRDSYPKMMLFFAYHDRILKIADETGAEAELVTNTTAAWGLDYHFKKNLLYWSDKETRKIYSQKIFDKEVTSSETTLTLPGSLTPGAIAIDFIANNIYVVDILGEKIDVFVLGGDYHAIVLSNNVSHPQDISLDPYLGYMFVVDSNKLIRANMDGSDIKVLVSDVIYRASGVAVDTVAKWVFWCDSLLDYIETINYDGTQRKAILRGSTNVPAPSRLTVFERQVYWTDSTRQGVLKVDKFNGKETIKSLYTNINSIKPPKAIKAVHEVLQSEKVHNPCGVNNGGCDHMCILTHTPDDEIGYRCACDIGYQLNKDQKQCTMVKEFLLYSQQKFIKGQVLNPVSKNFNDAIDPIVSKSARFVGLDFDERDKYIYYSDVTLDVIYRVKTTGTGRQTLLASQNEGVEGLALDWASKNLYYIDSRKGTLNVLQTEKPENRRVLLANLKRPRAITLHPNKGFVFFSEWDRPANISRAYLDGSNVMVFRSALLGWPNGLSIDYLTDRIYWCDALLDHVQHANLNGSDIRTISSQSIKHPFSLVIFEDWLYITDWRRDAIIKINKTDGSKETVVTEIEGSNRLYGIRVYSRENQFIASNHPCTGNNPCEAFCFPIPDNTTGDLRAQCGCPQGKKLNDDGETCRTDPNEKPLEASCAAWDFTCSNGRCIQKSWVCDGDDDCLDDSDEEQNCTKVTCRNDQFQCNSGRCILKLFQCDSDNDCGDYSDEVGCKNVTCDSSYFKCDNGRCIPLNWKCDSENDCGDSSDEGSFCANKTCSYFQFTCPMTGACIPKSWVCDGDNDCYDNKDEEDCPPIACTSVQFKCNDQKQCIHESYRCDGVSDCDDGSDEAGCGDKKKDGCNPETQFKCESSRICIPINWKCDGTQDCDDNSDEPASCERISCPETHFRCNNSKCIFHSWLCDGMNDCGDGSDENNVEKCGLPPFRCEAGLWQCPDLEDSDGNCINISKICDGVKDCPNGRDEGPGCDTDGCKDITYCSEKCIQTPNGAVCSCKPGFELAKGSDRECVDINECIPPGHCSQHCEDTKGTYACSCDKGYLLDTDKRTCKALNHSLGYLLVTNRLSILSAELNLLSFTDRLPISAQNVVAITANMKGKTIYWSDIKLNKIMSVKEQETPTIIASGLDLVEGLAFDWITNNLYWLDSRLNIIEVATHNGSNRLVLLNENITQPRGLALDPLEGARWLFWTDWGENPRIERVGLNGENRSVIINTKIFWPNGITLDIPNKRIYFADSKLDYIDFCNYDGTERQQVVASNLYLLHPHSLTVFEDYVYWTDRQLNRVVAAHKFTGKNESVVSHYVSHPLSIQAVHPVLQPNGTNECNETPFLMIMKDKQIVDMRLDTNTGESEGFLSPVVGVENGIVMDYDRKKEEIYWVELDDETSEKGKVYSIPVGGGNKSTFINLGIIGAPYAMTYDWIGQNMYIGNRIASNIEVFKIDGTTQYQSIILDNNGNMTGVGRPKSMCVHPLEGWLFWLDDGGAGVPAKVGRVDMDGENPMIIYKLSSAQSPESIAIDYQMSMLFWSTSNEATIMTCNVYGIDLFYLDSLYENVVQVRLPDATDPKVLVSNEPKLHSLRVFTKRPGEMPAESRSKRKCRCTVGYVAKEKEENRCKPYKTFAVISQLDTIRGFSLENAAEALAPVSGEEHNILHVDYHYAKKLIYYIEFNKNGLNGIYQANSNGSNHTGVITDGIGSNGIRGLAVDWIANNLYFTNVFSHETYVEVSWLDGTNRMVLLKLTKDAPRELAVNPIKRLLYWIDYGQFPAIGSSNLDMSNWKPLVTTGIGNPRDIAVDMYTHDVFWVDSRLDTINKINFAGGKREIIRRNLPNPMGLALSEESIYWIDRNLGTIFKASKHPGNTTAPERFKTNLKTLRDIAIFDPNNQPTKIENHCTRLGNGGCEQLCFSLPEKNEQGPYKCACAVGVLAEDKRSCKDPDEFLIFLTRTEIRSLFLTPRQHSVPFEPVGGLVNAVGLDFDYDDKKLIYTQVRPFSRMGIIPSDSPSSPEELVSLPFATIPEGVAYDWVANKIYFADTNNGSIYSINSDGSHLVMIVKVDRPRAIALDPCRGYMYYTDWGKSVIKGKILRATMAGTFPEVLINKDISQPSGLAIDYEQEMMYWTDAIEEKIERAYLNGTSREVLISATIYPFAITIHENYMYWTDLQLRGVYRANKYTGSNMREMVSRLNESPRDIQMFSKARQKCDVDPCKVNNGGCAQSCHPVSDKGKVDCKCNATTKLANENRMCVQSNYTCAPNKFICANGKCISRLWSCDGSDDCGDNSDEDKNYCSYHTCSINEFRCKNGRCIFNSWKCDHEDDCGDGTDEEECDYKPCAEGEFTCANQRCIPMSQVCDGSNNCKDKNATDESRDRCPDVTCPSNYLKCRNTTICVEPYWLCDGDDDCGDNSDEDELHCNKQTCPPNSIRCPNNRCIPATWHCDGDDDCGDNFDEPEEYCKKEDRTCFGDLFTCDNGNCIAKTYVCDGDNDCLDGSDEDDRHQCGSRTCDPESEFTCSANRAWGRTECIPKRWVCDGDPDCVDGADENSTLHNCPEPQPCDEGQFRCKNNRCIVKEWRCDHDNDCGDGSDESNDCIYKECSEDQFSCRNLKCISQNYRCDGEDDCGDSSDEVGCESKKKCEAGKFKCRNDECIDLKLVCNKRCTNTPGSYTCKCDARFYEKELDGSTCKRKGDEEPWLFFTNKYYVRRLTTDASEYMVMHQDLRNVVALDFDRKDEMIYFADVTAKIIYRAKINGTEKEEIIKHDANGLEGLAVDWVGRKNLLLDGTNRRTIKYQGINDPRAVAVHPGVGYVYYTDWHLQCYIGRIGMDGSNFSRIITYKDKLIWPNALTIDYFSDKIFYADAHLDYIAFADLDGRNQKRIITGEKVPHVFAITVFDDYMYWTDWNLKAILKAKKFTGDDYTSLRNTTHRPYDIHIYHSLRQLPYDNPCGKNNGGCSHLCLLSPKNGKKITAACACPDQFYLEKDGKTCIANCTEGQIRCAGKDNKCIEAYRKCDGVTDCLDGTDEPNDCPERKCHAGRFQCKNGIGCISYLRICDGKNDCIDGSDEENCPVCAELEFKCHSSKKCINRAWVCDSDKDCPDGSDESPETCHNRPCDKEIEFRCDNGKCISSQWVCDRDNDCGDNSDELAFKCRNRNCTEGWRKCPDRHNYRCIPEWLYCDGKDDCRDNTDELPENCPKCDKSGDFKCNNGRCIPKRWLCDFENDCGDNSDEKETICKNNYRSCSESEFKCKNNKCIPSRWRCDHDNDCGDKSDEENCSEVECREGHFKCSSGHCIKDHFKCDGDRDCRDLSDELDCPPRYPNGRYCPEHEFQCDNHLCVHTRDVCDGNNDCYDNSDEREDMCRNHTCSVLHYQCQNHKCIPLFQTCDGEDNCGDGSDENNMTLCSYRPRPCFTSYRCTNKKCVPFSKLCDFADDCGDQSDELGCHRESTCKDTNNGGCHQLCTPLVGGQGYVCHCFHGFQVSPDNPKHCIDVDECKESTHNCSHLCTNLNGTYSCSCREGFELELNGVCRMKTGVISLVVSNGPEIRGLNLTNGGQRFDVIKGESIKSLDYEPKSGIVYWTDSYERTIKRSYIPGSPGKQNVTVGYAQDLEIKSRGKPTALAVDWYGMNLYWTETDRTGSKPRGNIFVSTSDGRYRRSVINSGLEEPTSIALDPDHGLMFWTDIGSIPKIERSWMDGSKRRILVSDSISQPHGITIDYSMDHTIYWVDAKLNKIEMMKEDGSHRKLIGSGEQFKHPLALDVFESDLYWVTRDSSEVYKMDKFGRGVPVKLPGDYVNPQSVKVFAPGRYNITKRDVCGDNTCSHLCLIIPGGYKCSCPENKPFKSGYVGCDAPIEPEKANPRGCGCLNGGRCELSADRTSLICNCTETEHTGEYCENYVAKAPVIQEKAWSSSSAVVPIILVIIVLAIFGAMYYFYKRRNLTLKGRGLPGSSVSFRQGTNVEIGPPSFMGSDGAGGVPLEGGVNLVETGKNHNFSNPMYDAMTGTTTETENGSAKDLYEVPIDTSKGAPEYAPVFIFSRILIKIYSIVVMRKFRKIVEGVKSFIIRQIATVKLTLFLYIYKFIPISPIGYFYFCFLILFLIFIAIIFLLLKKKYKKNIKRNGFLCALQQASADEEEKLPFER</sequence>
<feature type="repeat" description="LDL-receptor class B" evidence="22">
    <location>
        <begin position="403"/>
        <end position="447"/>
    </location>
</feature>
<dbReference type="InterPro" id="IPR011042">
    <property type="entry name" value="6-blade_b-propeller_TolB-like"/>
</dbReference>
<evidence type="ECO:0000256" key="16">
    <source>
        <dbReference type="ARBA" id="ARBA00023176"/>
    </source>
</evidence>
<gene>
    <name evidence="25" type="primary">Lrp2_1</name>
    <name evidence="25" type="ORF">Anas_05027</name>
</gene>
<keyword evidence="6" id="KW-0254">Endocytosis</keyword>
<dbReference type="FunFam" id="2.10.25.10:FF:000009">
    <property type="entry name" value="Low-density lipoprotein receptor isoform 1"/>
    <property type="match status" value="2"/>
</dbReference>
<feature type="disulfide bond" evidence="21">
    <location>
        <begin position="911"/>
        <end position="923"/>
    </location>
</feature>
<dbReference type="InterPro" id="IPR036055">
    <property type="entry name" value="LDL_receptor-like_sf"/>
</dbReference>
<feature type="disulfide bond" evidence="21">
    <location>
        <begin position="76"/>
        <end position="91"/>
    </location>
</feature>
<feature type="disulfide bond" evidence="21">
    <location>
        <begin position="3646"/>
        <end position="3661"/>
    </location>
</feature>
<dbReference type="Pfam" id="PF24468">
    <property type="entry name" value="EGF_LRP2"/>
    <property type="match status" value="1"/>
</dbReference>
<feature type="disulfide bond" evidence="21">
    <location>
        <begin position="2556"/>
        <end position="2568"/>
    </location>
</feature>
<dbReference type="InterPro" id="IPR000742">
    <property type="entry name" value="EGF"/>
</dbReference>
<evidence type="ECO:0000256" key="22">
    <source>
        <dbReference type="PROSITE-ProRule" id="PRU00461"/>
    </source>
</evidence>
<dbReference type="SMART" id="SM00192">
    <property type="entry name" value="LDLa"/>
    <property type="match status" value="32"/>
</dbReference>
<evidence type="ECO:0000259" key="24">
    <source>
        <dbReference type="PROSITE" id="PS50026"/>
    </source>
</evidence>
<dbReference type="PROSITE" id="PS50026">
    <property type="entry name" value="EGF_3"/>
    <property type="match status" value="1"/>
</dbReference>
<dbReference type="OrthoDB" id="21182at2759"/>
<feature type="disulfide bond" evidence="21">
    <location>
        <begin position="115"/>
        <end position="130"/>
    </location>
</feature>
<feature type="disulfide bond" evidence="21">
    <location>
        <begin position="2824"/>
        <end position="2842"/>
    </location>
</feature>
<dbReference type="InterPro" id="IPR009030">
    <property type="entry name" value="Growth_fac_rcpt_cys_sf"/>
</dbReference>
<dbReference type="GO" id="GO:0031904">
    <property type="term" value="C:endosome lumen"/>
    <property type="evidence" value="ECO:0007669"/>
    <property type="project" value="UniProtKB-SubCell"/>
</dbReference>
<organism evidence="25 26">
    <name type="scientific">Armadillidium nasatum</name>
    <dbReference type="NCBI Taxonomy" id="96803"/>
    <lineage>
        <taxon>Eukaryota</taxon>
        <taxon>Metazoa</taxon>
        <taxon>Ecdysozoa</taxon>
        <taxon>Arthropoda</taxon>
        <taxon>Crustacea</taxon>
        <taxon>Multicrustacea</taxon>
        <taxon>Malacostraca</taxon>
        <taxon>Eumalacostraca</taxon>
        <taxon>Peracarida</taxon>
        <taxon>Isopoda</taxon>
        <taxon>Oniscidea</taxon>
        <taxon>Crinocheta</taxon>
        <taxon>Armadillidiidae</taxon>
        <taxon>Armadillidium</taxon>
    </lineage>
</organism>
<dbReference type="Pfam" id="PF12662">
    <property type="entry name" value="cEGF"/>
    <property type="match status" value="1"/>
</dbReference>
<feature type="disulfide bond" evidence="21">
    <location>
        <begin position="3460"/>
        <end position="3472"/>
    </location>
</feature>
<evidence type="ECO:0000256" key="21">
    <source>
        <dbReference type="PROSITE-ProRule" id="PRU00124"/>
    </source>
</evidence>
<dbReference type="SUPFAM" id="SSF57424">
    <property type="entry name" value="LDL receptor-like module"/>
    <property type="match status" value="31"/>
</dbReference>
<keyword evidence="10" id="KW-0967">Endosome</keyword>
<dbReference type="InterPro" id="IPR056588">
    <property type="entry name" value="EGF_LRP2"/>
</dbReference>
<dbReference type="SMART" id="SM00181">
    <property type="entry name" value="EGF"/>
    <property type="match status" value="19"/>
</dbReference>
<feature type="disulfide bond" evidence="21">
    <location>
        <begin position="2476"/>
        <end position="2488"/>
    </location>
</feature>
<protein>
    <submittedName>
        <fullName evidence="25">Low-density lipoprotein receptor-related protein 2</fullName>
    </submittedName>
</protein>
<dbReference type="FunFam" id="4.10.400.10:FF:000002">
    <property type="entry name" value="Low-density lipoprotein receptor-related protein 1"/>
    <property type="match status" value="1"/>
</dbReference>
<feature type="disulfide bond" evidence="21">
    <location>
        <begin position="878"/>
        <end position="896"/>
    </location>
</feature>
<feature type="disulfide bond" evidence="21">
    <location>
        <begin position="2817"/>
        <end position="2829"/>
    </location>
</feature>
<dbReference type="GO" id="GO:0005509">
    <property type="term" value="F:calcium ion binding"/>
    <property type="evidence" value="ECO:0007669"/>
    <property type="project" value="InterPro"/>
</dbReference>
<dbReference type="PROSITE" id="PS01186">
    <property type="entry name" value="EGF_2"/>
    <property type="match status" value="1"/>
</dbReference>
<keyword evidence="9" id="KW-0677">Repeat</keyword>
<feature type="repeat" description="LDL-receptor class B" evidence="22">
    <location>
        <begin position="2024"/>
        <end position="2065"/>
    </location>
</feature>
<accession>A0A5N5TPS4</accession>
<feature type="disulfide bond" evidence="21">
    <location>
        <begin position="3506"/>
        <end position="3524"/>
    </location>
</feature>
<dbReference type="InterPro" id="IPR000152">
    <property type="entry name" value="EGF-type_Asp/Asn_hydroxyl_site"/>
</dbReference>
<feature type="repeat" description="LDL-receptor class B" evidence="22">
    <location>
        <begin position="3939"/>
        <end position="3982"/>
    </location>
</feature>
<dbReference type="Gene3D" id="2.10.25.10">
    <property type="entry name" value="Laminin"/>
    <property type="match status" value="7"/>
</dbReference>
<evidence type="ECO:0000256" key="11">
    <source>
        <dbReference type="ARBA" id="ARBA00022837"/>
    </source>
</evidence>
<evidence type="ECO:0000256" key="14">
    <source>
        <dbReference type="ARBA" id="ARBA00023157"/>
    </source>
</evidence>